<evidence type="ECO:0008006" key="3">
    <source>
        <dbReference type="Google" id="ProtNLM"/>
    </source>
</evidence>
<sequence length="149" mass="16672">MKPAPPTVAMLTNAFYAFYDLHRPAYHAYATARLPREEAELSVTHLFNLIASHWTWVITRECPSAWAWEEHTRTVGRRAGHTPTQAEDTALLHDDLHLSIDRIATITGTAPGRVTALLAEAHRPPHPPAKRHRNPAPCPQPHRTTCCPA</sequence>
<gene>
    <name evidence="2" type="primary">pSLA2-M.88</name>
</gene>
<feature type="region of interest" description="Disordered" evidence="1">
    <location>
        <begin position="123"/>
        <end position="149"/>
    </location>
</feature>
<evidence type="ECO:0000313" key="2">
    <source>
        <dbReference type="EMBL" id="BAK19882.1"/>
    </source>
</evidence>
<proteinExistence type="predicted"/>
<reference evidence="2" key="2">
    <citation type="journal article" date="2011" name="Biosci. Biotechnol. Biochem.">
        <title>pSLA2-M of Streptomyces rochei is a composite linear plasmid characterized by self-defense genes and homology with pSLA2-L.</title>
        <authorList>
            <person name="Yang Y."/>
            <person name="Kurokawa T."/>
            <person name="Takahama Y."/>
            <person name="Nindita Y."/>
            <person name="Mochizuki S."/>
            <person name="Arakawa K."/>
            <person name="Endo S."/>
            <person name="Kinashi H."/>
        </authorList>
    </citation>
    <scope>NUCLEOTIDE SEQUENCE</scope>
    <source>
        <strain evidence="2">7434AN4</strain>
        <plasmid evidence="2">pSLA2-M</plasmid>
    </source>
</reference>
<feature type="compositionally biased region" description="Basic residues" evidence="1">
    <location>
        <begin position="124"/>
        <end position="134"/>
    </location>
</feature>
<protein>
    <recommendedName>
        <fullName evidence="3">Sigma-70 family RNA polymerase sigma factor</fullName>
    </recommendedName>
</protein>
<dbReference type="AlphaFoldDB" id="F2Z8V2"/>
<organism evidence="2">
    <name type="scientific">Streptomyces rochei</name>
    <name type="common">Streptomyces parvullus</name>
    <dbReference type="NCBI Taxonomy" id="1928"/>
    <lineage>
        <taxon>Bacteria</taxon>
        <taxon>Bacillati</taxon>
        <taxon>Actinomycetota</taxon>
        <taxon>Actinomycetes</taxon>
        <taxon>Kitasatosporales</taxon>
        <taxon>Streptomycetaceae</taxon>
        <taxon>Streptomyces</taxon>
        <taxon>Streptomyces rochei group</taxon>
    </lineage>
</organism>
<evidence type="ECO:0000256" key="1">
    <source>
        <dbReference type="SAM" id="MobiDB-lite"/>
    </source>
</evidence>
<accession>F2Z8V2</accession>
<keyword evidence="2" id="KW-0614">Plasmid</keyword>
<reference evidence="2" key="1">
    <citation type="journal article" date="1994" name="J. Antibiot.">
        <title>Isolation and characterization of linear plasmids from lankacidin-producing Streptomyces species.</title>
        <authorList>
            <person name="Kinashi H."/>
            <person name="Mori E."/>
            <person name="Hatani A."/>
            <person name="Nimi O."/>
        </authorList>
    </citation>
    <scope>NUCLEOTIDE SEQUENCE</scope>
    <source>
        <strain evidence="2">7434AN4</strain>
        <plasmid evidence="2">pSLA2-M</plasmid>
    </source>
</reference>
<geneLocation type="plasmid" evidence="2">
    <name>pSLA2-M</name>
</geneLocation>
<name>F2Z8V2_STRRO</name>
<dbReference type="EMBL" id="AB597522">
    <property type="protein sequence ID" value="BAK19882.1"/>
    <property type="molecule type" value="Genomic_DNA"/>
</dbReference>